<dbReference type="EMBL" id="BPVZ01000179">
    <property type="protein sequence ID" value="GKV44280.1"/>
    <property type="molecule type" value="Genomic_DNA"/>
</dbReference>
<organism evidence="1 2">
    <name type="scientific">Rubroshorea leprosula</name>
    <dbReference type="NCBI Taxonomy" id="152421"/>
    <lineage>
        <taxon>Eukaryota</taxon>
        <taxon>Viridiplantae</taxon>
        <taxon>Streptophyta</taxon>
        <taxon>Embryophyta</taxon>
        <taxon>Tracheophyta</taxon>
        <taxon>Spermatophyta</taxon>
        <taxon>Magnoliopsida</taxon>
        <taxon>eudicotyledons</taxon>
        <taxon>Gunneridae</taxon>
        <taxon>Pentapetalae</taxon>
        <taxon>rosids</taxon>
        <taxon>malvids</taxon>
        <taxon>Malvales</taxon>
        <taxon>Dipterocarpaceae</taxon>
        <taxon>Rubroshorea</taxon>
    </lineage>
</organism>
<evidence type="ECO:0000313" key="2">
    <source>
        <dbReference type="Proteomes" id="UP001054252"/>
    </source>
</evidence>
<comment type="caution">
    <text evidence="1">The sequence shown here is derived from an EMBL/GenBank/DDBJ whole genome shotgun (WGS) entry which is preliminary data.</text>
</comment>
<evidence type="ECO:0000313" key="1">
    <source>
        <dbReference type="EMBL" id="GKV44280.1"/>
    </source>
</evidence>
<gene>
    <name evidence="1" type="ORF">SLEP1_g51474</name>
</gene>
<keyword evidence="2" id="KW-1185">Reference proteome</keyword>
<name>A0AAV5M437_9ROSI</name>
<reference evidence="1 2" key="1">
    <citation type="journal article" date="2021" name="Commun. Biol.">
        <title>The genome of Shorea leprosula (Dipterocarpaceae) highlights the ecological relevance of drought in aseasonal tropical rainforests.</title>
        <authorList>
            <person name="Ng K.K.S."/>
            <person name="Kobayashi M.J."/>
            <person name="Fawcett J.A."/>
            <person name="Hatakeyama M."/>
            <person name="Paape T."/>
            <person name="Ng C.H."/>
            <person name="Ang C.C."/>
            <person name="Tnah L.H."/>
            <person name="Lee C.T."/>
            <person name="Nishiyama T."/>
            <person name="Sese J."/>
            <person name="O'Brien M.J."/>
            <person name="Copetti D."/>
            <person name="Mohd Noor M.I."/>
            <person name="Ong R.C."/>
            <person name="Putra M."/>
            <person name="Sireger I.Z."/>
            <person name="Indrioko S."/>
            <person name="Kosugi Y."/>
            <person name="Izuno A."/>
            <person name="Isagi Y."/>
            <person name="Lee S.L."/>
            <person name="Shimizu K.K."/>
        </authorList>
    </citation>
    <scope>NUCLEOTIDE SEQUENCE [LARGE SCALE GENOMIC DNA]</scope>
    <source>
        <strain evidence="1">214</strain>
    </source>
</reference>
<protein>
    <recommendedName>
        <fullName evidence="3">Ribosomal protein L16</fullName>
    </recommendedName>
</protein>
<evidence type="ECO:0008006" key="3">
    <source>
        <dbReference type="Google" id="ProtNLM"/>
    </source>
</evidence>
<proteinExistence type="predicted"/>
<dbReference type="AlphaFoldDB" id="A0AAV5M437"/>
<accession>A0AAV5M437</accession>
<sequence length="53" mass="6191">MPHFLSFRLLAKLEIQVLINHESVFLKETKLIVLKVQALMVLKERKRVSTTAE</sequence>
<dbReference type="Proteomes" id="UP001054252">
    <property type="component" value="Unassembled WGS sequence"/>
</dbReference>